<organism evidence="1">
    <name type="scientific">Dichomitus squalens</name>
    <dbReference type="NCBI Taxonomy" id="114155"/>
    <lineage>
        <taxon>Eukaryota</taxon>
        <taxon>Fungi</taxon>
        <taxon>Dikarya</taxon>
        <taxon>Basidiomycota</taxon>
        <taxon>Agaricomycotina</taxon>
        <taxon>Agaricomycetes</taxon>
        <taxon>Polyporales</taxon>
        <taxon>Polyporaceae</taxon>
        <taxon>Dichomitus</taxon>
    </lineage>
</organism>
<evidence type="ECO:0000313" key="1">
    <source>
        <dbReference type="EMBL" id="TBU25852.1"/>
    </source>
</evidence>
<protein>
    <submittedName>
        <fullName evidence="1">Uncharacterized protein</fullName>
    </submittedName>
</protein>
<proteinExistence type="predicted"/>
<dbReference type="AlphaFoldDB" id="A0A4Q9MI67"/>
<gene>
    <name evidence="1" type="ORF">BD311DRAFT_763738</name>
</gene>
<dbReference type="EMBL" id="ML143454">
    <property type="protein sequence ID" value="TBU25852.1"/>
    <property type="molecule type" value="Genomic_DNA"/>
</dbReference>
<sequence length="102" mass="11591">MFADVGFVESFIPLREWDLPKMKSKKKRSEKFEKSSTNAESYRCLPYPRRGLFSSGPFHTHRRSACLGPPLPREPISPHGGGAGCIFKNKLPAQGDERENWL</sequence>
<dbReference type="Proteomes" id="UP000292957">
    <property type="component" value="Unassembled WGS sequence"/>
</dbReference>
<accession>A0A4Q9MI67</accession>
<name>A0A4Q9MI67_9APHY</name>
<reference evidence="1" key="1">
    <citation type="submission" date="2019-01" db="EMBL/GenBank/DDBJ databases">
        <title>Draft genome sequences of three monokaryotic isolates of the white-rot basidiomycete fungus Dichomitus squalens.</title>
        <authorList>
            <consortium name="DOE Joint Genome Institute"/>
            <person name="Lopez S.C."/>
            <person name="Andreopoulos B."/>
            <person name="Pangilinan J."/>
            <person name="Lipzen A."/>
            <person name="Riley R."/>
            <person name="Ahrendt S."/>
            <person name="Ng V."/>
            <person name="Barry K."/>
            <person name="Daum C."/>
            <person name="Grigoriev I.V."/>
            <person name="Hilden K.S."/>
            <person name="Makela M.R."/>
            <person name="de Vries R.P."/>
        </authorList>
    </citation>
    <scope>NUCLEOTIDE SEQUENCE [LARGE SCALE GENOMIC DNA]</scope>
    <source>
        <strain evidence="1">OM18370.1</strain>
    </source>
</reference>